<dbReference type="EMBL" id="MU269424">
    <property type="protein sequence ID" value="KAH7902893.1"/>
    <property type="molecule type" value="Genomic_DNA"/>
</dbReference>
<dbReference type="Proteomes" id="UP000790377">
    <property type="component" value="Unassembled WGS sequence"/>
</dbReference>
<name>A0ACB7ZRC5_9AGAM</name>
<organism evidence="1 2">
    <name type="scientific">Hygrophoropsis aurantiaca</name>
    <dbReference type="NCBI Taxonomy" id="72124"/>
    <lineage>
        <taxon>Eukaryota</taxon>
        <taxon>Fungi</taxon>
        <taxon>Dikarya</taxon>
        <taxon>Basidiomycota</taxon>
        <taxon>Agaricomycotina</taxon>
        <taxon>Agaricomycetes</taxon>
        <taxon>Agaricomycetidae</taxon>
        <taxon>Boletales</taxon>
        <taxon>Coniophorineae</taxon>
        <taxon>Hygrophoropsidaceae</taxon>
        <taxon>Hygrophoropsis</taxon>
    </lineage>
</organism>
<proteinExistence type="predicted"/>
<sequence>MVRGKALSADLRLAVLNMARHWDVPNIVKFTGCKTRTVERILSDYRRKGTVLQDRHAGALQGLKKKLTTHDIRFLRGTVRHTADLYLDELRDLLEERCGTKVHESTVWRALRRSGFTIKKVSSGYSCFFCSNWMTDKFSSH</sequence>
<reference evidence="1" key="1">
    <citation type="journal article" date="2021" name="New Phytol.">
        <title>Evolutionary innovations through gain and loss of genes in the ectomycorrhizal Boletales.</title>
        <authorList>
            <person name="Wu G."/>
            <person name="Miyauchi S."/>
            <person name="Morin E."/>
            <person name="Kuo A."/>
            <person name="Drula E."/>
            <person name="Varga T."/>
            <person name="Kohler A."/>
            <person name="Feng B."/>
            <person name="Cao Y."/>
            <person name="Lipzen A."/>
            <person name="Daum C."/>
            <person name="Hundley H."/>
            <person name="Pangilinan J."/>
            <person name="Johnson J."/>
            <person name="Barry K."/>
            <person name="LaButti K."/>
            <person name="Ng V."/>
            <person name="Ahrendt S."/>
            <person name="Min B."/>
            <person name="Choi I.G."/>
            <person name="Park H."/>
            <person name="Plett J.M."/>
            <person name="Magnuson J."/>
            <person name="Spatafora J.W."/>
            <person name="Nagy L.G."/>
            <person name="Henrissat B."/>
            <person name="Grigoriev I.V."/>
            <person name="Yang Z.L."/>
            <person name="Xu J."/>
            <person name="Martin F.M."/>
        </authorList>
    </citation>
    <scope>NUCLEOTIDE SEQUENCE</scope>
    <source>
        <strain evidence="1">ATCC 28755</strain>
    </source>
</reference>
<protein>
    <submittedName>
        <fullName evidence="1">Homeodomain-like protein</fullName>
    </submittedName>
</protein>
<keyword evidence="2" id="KW-1185">Reference proteome</keyword>
<comment type="caution">
    <text evidence="1">The sequence shown here is derived from an EMBL/GenBank/DDBJ whole genome shotgun (WGS) entry which is preliminary data.</text>
</comment>
<evidence type="ECO:0000313" key="2">
    <source>
        <dbReference type="Proteomes" id="UP000790377"/>
    </source>
</evidence>
<gene>
    <name evidence="1" type="ORF">BJ138DRAFT_1021396</name>
</gene>
<evidence type="ECO:0000313" key="1">
    <source>
        <dbReference type="EMBL" id="KAH7902893.1"/>
    </source>
</evidence>
<accession>A0ACB7ZRC5</accession>